<dbReference type="AlphaFoldDB" id="A8FWW6"/>
<protein>
    <recommendedName>
        <fullName evidence="4">Phenol degradation protein meta</fullName>
    </recommendedName>
</protein>
<dbReference type="KEGG" id="sse:Ssed_2732"/>
<accession>A8FWW6</accession>
<gene>
    <name evidence="2" type="ordered locus">Ssed_2732</name>
</gene>
<evidence type="ECO:0000256" key="1">
    <source>
        <dbReference type="SAM" id="SignalP"/>
    </source>
</evidence>
<dbReference type="eggNOG" id="COG4313">
    <property type="taxonomic scope" value="Bacteria"/>
</dbReference>
<feature type="chain" id="PRO_5002721538" description="Phenol degradation protein meta" evidence="1">
    <location>
        <begin position="30"/>
        <end position="301"/>
    </location>
</feature>
<dbReference type="EMBL" id="CP000821">
    <property type="protein sequence ID" value="ABV37339.1"/>
    <property type="molecule type" value="Genomic_DNA"/>
</dbReference>
<sequence precursor="true">MHNKLSKNILNILLLSAGVGGLLTGFASATEGGGGAYPNGAEGIMAGALPPPGFYYVNYATHYNADGAQLPVDLKLDVSANVSRFVYMTEHKLFGADYGTYMVVPLLHVSAMLDTHSPAGTISSTESGLGDIAFSPLVLAWHSKNWHVATGLEFVVPTGDYDKHNLANLGRNYWTIEPVFAATYITDYGLELSGKFMYDFNTENSDTDYKSGQEFHVDYAVAYHTGPWTLGVGGYVYKQTTSDSGAGVTDPDGNKGQVLAIGPSVKYDLAGLSIEAKYQEEIWVENRPEGNKLWLKMSLPL</sequence>
<dbReference type="Pfam" id="PF13557">
    <property type="entry name" value="Phenol_MetA_deg"/>
    <property type="match status" value="1"/>
</dbReference>
<dbReference type="HOGENOM" id="CLU_066206_2_0_6"/>
<name>A8FWW6_SHESH</name>
<evidence type="ECO:0000313" key="3">
    <source>
        <dbReference type="Proteomes" id="UP000002015"/>
    </source>
</evidence>
<feature type="signal peptide" evidence="1">
    <location>
        <begin position="1"/>
        <end position="29"/>
    </location>
</feature>
<dbReference type="OrthoDB" id="8639774at2"/>
<keyword evidence="1" id="KW-0732">Signal</keyword>
<organism evidence="2 3">
    <name type="scientific">Shewanella sediminis (strain HAW-EB3)</name>
    <dbReference type="NCBI Taxonomy" id="425104"/>
    <lineage>
        <taxon>Bacteria</taxon>
        <taxon>Pseudomonadati</taxon>
        <taxon>Pseudomonadota</taxon>
        <taxon>Gammaproteobacteria</taxon>
        <taxon>Alteromonadales</taxon>
        <taxon>Shewanellaceae</taxon>
        <taxon>Shewanella</taxon>
    </lineage>
</organism>
<keyword evidence="3" id="KW-1185">Reference proteome</keyword>
<dbReference type="RefSeq" id="WP_012143069.1">
    <property type="nucleotide sequence ID" value="NC_009831.1"/>
</dbReference>
<dbReference type="InterPro" id="IPR025737">
    <property type="entry name" value="FApF"/>
</dbReference>
<proteinExistence type="predicted"/>
<evidence type="ECO:0000313" key="2">
    <source>
        <dbReference type="EMBL" id="ABV37339.1"/>
    </source>
</evidence>
<dbReference type="Proteomes" id="UP000002015">
    <property type="component" value="Chromosome"/>
</dbReference>
<dbReference type="InterPro" id="IPR023614">
    <property type="entry name" value="Porin_dom_sf"/>
</dbReference>
<evidence type="ECO:0008006" key="4">
    <source>
        <dbReference type="Google" id="ProtNLM"/>
    </source>
</evidence>
<reference evidence="2 3" key="1">
    <citation type="submission" date="2007-08" db="EMBL/GenBank/DDBJ databases">
        <title>Complete sequence of Shewanella sediminis HAW-EB3.</title>
        <authorList>
            <consortium name="US DOE Joint Genome Institute"/>
            <person name="Copeland A."/>
            <person name="Lucas S."/>
            <person name="Lapidus A."/>
            <person name="Barry K."/>
            <person name="Glavina del Rio T."/>
            <person name="Dalin E."/>
            <person name="Tice H."/>
            <person name="Pitluck S."/>
            <person name="Chertkov O."/>
            <person name="Brettin T."/>
            <person name="Bruce D."/>
            <person name="Detter J.C."/>
            <person name="Han C."/>
            <person name="Schmutz J."/>
            <person name="Larimer F."/>
            <person name="Land M."/>
            <person name="Hauser L."/>
            <person name="Kyrpides N."/>
            <person name="Kim E."/>
            <person name="Zhao J.-S."/>
            <person name="Richardson P."/>
        </authorList>
    </citation>
    <scope>NUCLEOTIDE SEQUENCE [LARGE SCALE GENOMIC DNA]</scope>
    <source>
        <strain evidence="2 3">HAW-EB3</strain>
    </source>
</reference>
<dbReference type="Gene3D" id="2.40.160.10">
    <property type="entry name" value="Porin"/>
    <property type="match status" value="1"/>
</dbReference>